<keyword evidence="2" id="KW-1185">Reference proteome</keyword>
<dbReference type="EMBL" id="CM009291">
    <property type="protein sequence ID" value="PNT47763.1"/>
    <property type="molecule type" value="Genomic_DNA"/>
</dbReference>
<dbReference type="HOGENOM" id="CLU_2762540_0_0_1"/>
<dbReference type="AlphaFoldDB" id="U5GPG5"/>
<dbReference type="Proteomes" id="UP000006729">
    <property type="component" value="Chromosome 2"/>
</dbReference>
<dbReference type="InParanoid" id="U5GPG5"/>
<sequence>MAVTYTTSMPCRKFTRNHGISCLSSVPSPLMHVHSYSHSASFPYYSDSPSGLPQPSPVCVGSCVHERVCE</sequence>
<proteinExistence type="predicted"/>
<accession>U5GPG5</accession>
<name>U5GPG5_POPTR</name>
<organism evidence="1 2">
    <name type="scientific">Populus trichocarpa</name>
    <name type="common">Western balsam poplar</name>
    <name type="synonym">Populus balsamifera subsp. trichocarpa</name>
    <dbReference type="NCBI Taxonomy" id="3694"/>
    <lineage>
        <taxon>Eukaryota</taxon>
        <taxon>Viridiplantae</taxon>
        <taxon>Streptophyta</taxon>
        <taxon>Embryophyta</taxon>
        <taxon>Tracheophyta</taxon>
        <taxon>Spermatophyta</taxon>
        <taxon>Magnoliopsida</taxon>
        <taxon>eudicotyledons</taxon>
        <taxon>Gunneridae</taxon>
        <taxon>Pentapetalae</taxon>
        <taxon>rosids</taxon>
        <taxon>fabids</taxon>
        <taxon>Malpighiales</taxon>
        <taxon>Salicaceae</taxon>
        <taxon>Saliceae</taxon>
        <taxon>Populus</taxon>
    </lineage>
</organism>
<evidence type="ECO:0000313" key="2">
    <source>
        <dbReference type="Proteomes" id="UP000006729"/>
    </source>
</evidence>
<evidence type="ECO:0000313" key="1">
    <source>
        <dbReference type="EMBL" id="PNT47763.1"/>
    </source>
</evidence>
<gene>
    <name evidence="1" type="ORF">POPTR_002G043700</name>
</gene>
<protein>
    <submittedName>
        <fullName evidence="1">Uncharacterized protein</fullName>
    </submittedName>
</protein>
<reference evidence="1 2" key="1">
    <citation type="journal article" date="2006" name="Science">
        <title>The genome of black cottonwood, Populus trichocarpa (Torr. &amp; Gray).</title>
        <authorList>
            <person name="Tuskan G.A."/>
            <person name="Difazio S."/>
            <person name="Jansson S."/>
            <person name="Bohlmann J."/>
            <person name="Grigoriev I."/>
            <person name="Hellsten U."/>
            <person name="Putnam N."/>
            <person name="Ralph S."/>
            <person name="Rombauts S."/>
            <person name="Salamov A."/>
            <person name="Schein J."/>
            <person name="Sterck L."/>
            <person name="Aerts A."/>
            <person name="Bhalerao R.R."/>
            <person name="Bhalerao R.P."/>
            <person name="Blaudez D."/>
            <person name="Boerjan W."/>
            <person name="Brun A."/>
            <person name="Brunner A."/>
            <person name="Busov V."/>
            <person name="Campbell M."/>
            <person name="Carlson J."/>
            <person name="Chalot M."/>
            <person name="Chapman J."/>
            <person name="Chen G.L."/>
            <person name="Cooper D."/>
            <person name="Coutinho P.M."/>
            <person name="Couturier J."/>
            <person name="Covert S."/>
            <person name="Cronk Q."/>
            <person name="Cunningham R."/>
            <person name="Davis J."/>
            <person name="Degroeve S."/>
            <person name="Dejardin A."/>
            <person name="Depamphilis C."/>
            <person name="Detter J."/>
            <person name="Dirks B."/>
            <person name="Dubchak I."/>
            <person name="Duplessis S."/>
            <person name="Ehlting J."/>
            <person name="Ellis B."/>
            <person name="Gendler K."/>
            <person name="Goodstein D."/>
            <person name="Gribskov M."/>
            <person name="Grimwood J."/>
            <person name="Groover A."/>
            <person name="Gunter L."/>
            <person name="Hamberger B."/>
            <person name="Heinze B."/>
            <person name="Helariutta Y."/>
            <person name="Henrissat B."/>
            <person name="Holligan D."/>
            <person name="Holt R."/>
            <person name="Huang W."/>
            <person name="Islam-Faridi N."/>
            <person name="Jones S."/>
            <person name="Jones-Rhoades M."/>
            <person name="Jorgensen R."/>
            <person name="Joshi C."/>
            <person name="Kangasjarvi J."/>
            <person name="Karlsson J."/>
            <person name="Kelleher C."/>
            <person name="Kirkpatrick R."/>
            <person name="Kirst M."/>
            <person name="Kohler A."/>
            <person name="Kalluri U."/>
            <person name="Larimer F."/>
            <person name="Leebens-Mack J."/>
            <person name="Leple J.C."/>
            <person name="Locascio P."/>
            <person name="Lou Y."/>
            <person name="Lucas S."/>
            <person name="Martin F."/>
            <person name="Montanini B."/>
            <person name="Napoli C."/>
            <person name="Nelson D.R."/>
            <person name="Nelson C."/>
            <person name="Nieminen K."/>
            <person name="Nilsson O."/>
            <person name="Pereda V."/>
            <person name="Peter G."/>
            <person name="Philippe R."/>
            <person name="Pilate G."/>
            <person name="Poliakov A."/>
            <person name="Razumovskaya J."/>
            <person name="Richardson P."/>
            <person name="Rinaldi C."/>
            <person name="Ritland K."/>
            <person name="Rouze P."/>
            <person name="Ryaboy D."/>
            <person name="Schmutz J."/>
            <person name="Schrader J."/>
            <person name="Segerman B."/>
            <person name="Shin H."/>
            <person name="Siddiqui A."/>
            <person name="Sterky F."/>
            <person name="Terry A."/>
            <person name="Tsai C.J."/>
            <person name="Uberbacher E."/>
            <person name="Unneberg P."/>
            <person name="Vahala J."/>
            <person name="Wall K."/>
            <person name="Wessler S."/>
            <person name="Yang G."/>
            <person name="Yin T."/>
            <person name="Douglas C."/>
            <person name="Marra M."/>
            <person name="Sandberg G."/>
            <person name="Van de Peer Y."/>
            <person name="Rokhsar D."/>
        </authorList>
    </citation>
    <scope>NUCLEOTIDE SEQUENCE [LARGE SCALE GENOMIC DNA]</scope>
    <source>
        <strain evidence="2">cv. Nisqually</strain>
    </source>
</reference>